<protein>
    <submittedName>
        <fullName evidence="2">Aldo/keto reductase</fullName>
    </submittedName>
</protein>
<dbReference type="Pfam" id="PF00248">
    <property type="entry name" value="Aldo_ket_red"/>
    <property type="match status" value="1"/>
</dbReference>
<dbReference type="InterPro" id="IPR020471">
    <property type="entry name" value="AKR"/>
</dbReference>
<gene>
    <name evidence="2" type="ORF">ACFPIB_14060</name>
</gene>
<dbReference type="PANTHER" id="PTHR42686:SF1">
    <property type="entry name" value="GH17980P-RELATED"/>
    <property type="match status" value="1"/>
</dbReference>
<dbReference type="SUPFAM" id="SSF51430">
    <property type="entry name" value="NAD(P)-linked oxidoreductase"/>
    <property type="match status" value="1"/>
</dbReference>
<accession>A0ABW0EER1</accession>
<dbReference type="CDD" id="cd19097">
    <property type="entry name" value="AKR_unchar"/>
    <property type="match status" value="1"/>
</dbReference>
<reference evidence="3" key="1">
    <citation type="journal article" date="2019" name="Int. J. Syst. Evol. Microbiol.">
        <title>The Global Catalogue of Microorganisms (GCM) 10K type strain sequencing project: providing services to taxonomists for standard genome sequencing and annotation.</title>
        <authorList>
            <consortium name="The Broad Institute Genomics Platform"/>
            <consortium name="The Broad Institute Genome Sequencing Center for Infectious Disease"/>
            <person name="Wu L."/>
            <person name="Ma J."/>
        </authorList>
    </citation>
    <scope>NUCLEOTIDE SEQUENCE [LARGE SCALE GENOMIC DNA]</scope>
    <source>
        <strain evidence="3">KACC 12602</strain>
    </source>
</reference>
<dbReference type="InterPro" id="IPR036812">
    <property type="entry name" value="NAD(P)_OxRdtase_dom_sf"/>
</dbReference>
<dbReference type="Gene3D" id="3.20.20.100">
    <property type="entry name" value="NADP-dependent oxidoreductase domain"/>
    <property type="match status" value="1"/>
</dbReference>
<proteinExistence type="predicted"/>
<dbReference type="RefSeq" id="WP_378018097.1">
    <property type="nucleotide sequence ID" value="NZ_JBHSKT010000008.1"/>
</dbReference>
<keyword evidence="3" id="KW-1185">Reference proteome</keyword>
<evidence type="ECO:0000313" key="2">
    <source>
        <dbReference type="EMBL" id="MFC5271738.1"/>
    </source>
</evidence>
<name>A0ABW0EER1_9BACT</name>
<feature type="domain" description="NADP-dependent oxidoreductase" evidence="1">
    <location>
        <begin position="9"/>
        <end position="262"/>
    </location>
</feature>
<comment type="caution">
    <text evidence="2">The sequence shown here is derived from an EMBL/GenBank/DDBJ whole genome shotgun (WGS) entry which is preliminary data.</text>
</comment>
<dbReference type="InterPro" id="IPR023210">
    <property type="entry name" value="NADP_OxRdtase_dom"/>
</dbReference>
<dbReference type="PANTHER" id="PTHR42686">
    <property type="entry name" value="GH17980P-RELATED"/>
    <property type="match status" value="1"/>
</dbReference>
<sequence>MPEINYLKKIALGTAQFGLNYGISNQTGQSSFDTVCEVLNKAQTLGIETLDTAAAYGNSETVLGEALTKTGTSFNIITKLSGKEGSVEKTVGNSLKKLQSKSVYGCLFHDYNSWKQEPQLLNELQKLKAEGKIQKLGFSLYYPQQAEELLEKNIAFDLVQVPYSLFDQRFETVFKKLKKVGVEIHSRSVFFQGLFFLEPGKTSPYFQEILPQIAAVKAFAEKQNISLNLLLLGFAVLNSAIDKIVIGVENAMQLEQNAAFINYLPQIEKLYPELQKFALEKEEFLLPFNWKL</sequence>
<evidence type="ECO:0000259" key="1">
    <source>
        <dbReference type="Pfam" id="PF00248"/>
    </source>
</evidence>
<evidence type="ECO:0000313" key="3">
    <source>
        <dbReference type="Proteomes" id="UP001596161"/>
    </source>
</evidence>
<organism evidence="2 3">
    <name type="scientific">Adhaeribacter terreus</name>
    <dbReference type="NCBI Taxonomy" id="529703"/>
    <lineage>
        <taxon>Bacteria</taxon>
        <taxon>Pseudomonadati</taxon>
        <taxon>Bacteroidota</taxon>
        <taxon>Cytophagia</taxon>
        <taxon>Cytophagales</taxon>
        <taxon>Hymenobacteraceae</taxon>
        <taxon>Adhaeribacter</taxon>
    </lineage>
</organism>
<dbReference type="Proteomes" id="UP001596161">
    <property type="component" value="Unassembled WGS sequence"/>
</dbReference>
<dbReference type="EMBL" id="JBHSKT010000008">
    <property type="protein sequence ID" value="MFC5271738.1"/>
    <property type="molecule type" value="Genomic_DNA"/>
</dbReference>